<feature type="transmembrane region" description="Helical" evidence="2">
    <location>
        <begin position="172"/>
        <end position="192"/>
    </location>
</feature>
<feature type="transmembrane region" description="Helical" evidence="2">
    <location>
        <begin position="643"/>
        <end position="671"/>
    </location>
</feature>
<feature type="compositionally biased region" description="Low complexity" evidence="1">
    <location>
        <begin position="428"/>
        <end position="441"/>
    </location>
</feature>
<organism evidence="3">
    <name type="scientific">Oryza nivara</name>
    <name type="common">Indian wild rice</name>
    <name type="synonym">Oryza sativa f. spontanea</name>
    <dbReference type="NCBI Taxonomy" id="4536"/>
    <lineage>
        <taxon>Eukaryota</taxon>
        <taxon>Viridiplantae</taxon>
        <taxon>Streptophyta</taxon>
        <taxon>Embryophyta</taxon>
        <taxon>Tracheophyta</taxon>
        <taxon>Spermatophyta</taxon>
        <taxon>Magnoliopsida</taxon>
        <taxon>Liliopsida</taxon>
        <taxon>Poales</taxon>
        <taxon>Poaceae</taxon>
        <taxon>BOP clade</taxon>
        <taxon>Oryzoideae</taxon>
        <taxon>Oryzeae</taxon>
        <taxon>Oryzinae</taxon>
        <taxon>Oryza</taxon>
    </lineage>
</organism>
<keyword evidence="2" id="KW-0472">Membrane</keyword>
<proteinExistence type="predicted"/>
<protein>
    <submittedName>
        <fullName evidence="3">Uncharacterized protein</fullName>
    </submittedName>
</protein>
<dbReference type="eggNOG" id="ENOG502R568">
    <property type="taxonomic scope" value="Eukaryota"/>
</dbReference>
<feature type="compositionally biased region" description="Polar residues" evidence="1">
    <location>
        <begin position="819"/>
        <end position="832"/>
    </location>
</feature>
<evidence type="ECO:0000313" key="3">
    <source>
        <dbReference type="EnsemblPlants" id="ONIVA11G10790.1"/>
    </source>
</evidence>
<feature type="compositionally biased region" description="Polar residues" evidence="1">
    <location>
        <begin position="25"/>
        <end position="37"/>
    </location>
</feature>
<feature type="compositionally biased region" description="Polar residues" evidence="1">
    <location>
        <begin position="63"/>
        <end position="72"/>
    </location>
</feature>
<feature type="transmembrane region" description="Helical" evidence="2">
    <location>
        <begin position="320"/>
        <end position="340"/>
    </location>
</feature>
<reference evidence="3" key="2">
    <citation type="submission" date="2018-04" db="EMBL/GenBank/DDBJ databases">
        <title>OnivRS2 (Oryza nivara Reference Sequence Version 2).</title>
        <authorList>
            <person name="Zhang J."/>
            <person name="Kudrna D."/>
            <person name="Lee S."/>
            <person name="Talag J."/>
            <person name="Rajasekar S."/>
            <person name="Welchert J."/>
            <person name="Hsing Y.-I."/>
            <person name="Wing R.A."/>
        </authorList>
    </citation>
    <scope>NUCLEOTIDE SEQUENCE [LARGE SCALE GENOMIC DNA]</scope>
    <source>
        <strain evidence="3">SL10</strain>
    </source>
</reference>
<accession>A0A0E0J154</accession>
<feature type="transmembrane region" description="Helical" evidence="2">
    <location>
        <begin position="539"/>
        <end position="557"/>
    </location>
</feature>
<feature type="transmembrane region" description="Helical" evidence="2">
    <location>
        <begin position="292"/>
        <end position="313"/>
    </location>
</feature>
<feature type="transmembrane region" description="Helical" evidence="2">
    <location>
        <begin position="683"/>
        <end position="708"/>
    </location>
</feature>
<dbReference type="EnsemblPlants" id="ONIVA11G10790.1">
    <property type="protein sequence ID" value="ONIVA11G10790.1"/>
    <property type="gene ID" value="ONIVA11G10790"/>
</dbReference>
<feature type="transmembrane region" description="Helical" evidence="2">
    <location>
        <begin position="147"/>
        <end position="165"/>
    </location>
</feature>
<dbReference type="HOGENOM" id="CLU_365788_0_0_1"/>
<feature type="transmembrane region" description="Helical" evidence="2">
    <location>
        <begin position="198"/>
        <end position="217"/>
    </location>
</feature>
<evidence type="ECO:0000256" key="1">
    <source>
        <dbReference type="SAM" id="MobiDB-lite"/>
    </source>
</evidence>
<feature type="region of interest" description="Disordered" evidence="1">
    <location>
        <begin position="424"/>
        <end position="469"/>
    </location>
</feature>
<dbReference type="Gramene" id="ONIVA11G10790.1">
    <property type="protein sequence ID" value="ONIVA11G10790.1"/>
    <property type="gene ID" value="ONIVA11G10790"/>
</dbReference>
<feature type="transmembrane region" description="Helical" evidence="2">
    <location>
        <begin position="714"/>
        <end position="732"/>
    </location>
</feature>
<feature type="region of interest" description="Disordered" evidence="1">
    <location>
        <begin position="800"/>
        <end position="832"/>
    </location>
</feature>
<feature type="transmembrane region" description="Helical" evidence="2">
    <location>
        <begin position="618"/>
        <end position="637"/>
    </location>
</feature>
<sequence>MAIAADGEADAEAVDVHLADAKTPPTITSDKTPSTTVAGDKITVTGAETEDLVRGEAIYDTSDVANDSSFPESPSGVRPPPARERDSVDDDRSGSAMIRSGGPRATSLSDEGSDLIGARVCFISILFLACSPPLLRRRHSGEPLAHLWTIALLMSAYLFFLISILSRTMRPTTVFVHISYGVLLAISAGTFAGPIAGFAVMHLATGWTAGLLGYAFAEHLQHIGKEKTAMRMAPPTFSTEEEKSSFEIHRSSVVTFFAVFSMLVATAMALLVKVPPRDLSLLVINLSVLEGTAIYCWAVFVAKFALFEALVTVDQLGYMMFYIGAYLLVSFLVCLMSYLVLAGDAIVGAMFFWFLMMAMAGLIGYMLSVRAQYNQMMAIAADGEADAEVDAKTPSTITGEKTPSIVTGAETEDFLRGDAIDDTTHVASDSSSPDDNPSDIRPPSRDSDGGHSGSATISPASRSGRGRRVTTVYNEGSNRIRARIILISVPFLFLVCSPPLLRRHSGDPLALLWTIALLMCTHLFFLISSLSRTMRPSTVFFRVSYGVLVAVAADTFAGPDAGFAVMHLATGWTAGLLGYAYAEHLQHIGKETTAKNMAPPTFLTEEEKSSFKVHRRSVAAFFTLLSLAVATAGALLVKMPPPALSLLVTILSILEGIAIYCWAIFTAKFLLFEAFVSVHQLGYMLCYIGTYLLLSSILCVPLSCLVLAGDAIGAMFFWFVMMAIAGLLGYMLSVRVQYNKMVLPRLPVEQSRDEDGLQQLRVLGLGGSSPPADEQDAAPAKAPPRGFICIDYDGHGHGDGHGDGGRAANYTRGDGRNGRANSWITAPTNEER</sequence>
<feature type="region of interest" description="Disordered" evidence="1">
    <location>
        <begin position="1"/>
        <end position="43"/>
    </location>
</feature>
<feature type="transmembrane region" description="Helical" evidence="2">
    <location>
        <begin position="508"/>
        <end position="527"/>
    </location>
</feature>
<evidence type="ECO:0000313" key="4">
    <source>
        <dbReference type="Proteomes" id="UP000006591"/>
    </source>
</evidence>
<dbReference type="OMA" id="HLWTIAL"/>
<feature type="compositionally biased region" description="Basic and acidic residues" evidence="1">
    <location>
        <begin position="81"/>
        <end position="93"/>
    </location>
</feature>
<name>A0A0E0J154_ORYNI</name>
<keyword evidence="2" id="KW-0812">Transmembrane</keyword>
<feature type="transmembrane region" description="Helical" evidence="2">
    <location>
        <begin position="563"/>
        <end position="582"/>
    </location>
</feature>
<reference evidence="3" key="1">
    <citation type="submission" date="2015-04" db="UniProtKB">
        <authorList>
            <consortium name="EnsemblPlants"/>
        </authorList>
    </citation>
    <scope>IDENTIFICATION</scope>
    <source>
        <strain evidence="3">SL10</strain>
    </source>
</reference>
<dbReference type="AlphaFoldDB" id="A0A0E0J154"/>
<keyword evidence="2" id="KW-1133">Transmembrane helix</keyword>
<feature type="region of interest" description="Disordered" evidence="1">
    <location>
        <begin position="63"/>
        <end position="109"/>
    </location>
</feature>
<evidence type="ECO:0000256" key="2">
    <source>
        <dbReference type="SAM" id="Phobius"/>
    </source>
</evidence>
<dbReference type="Proteomes" id="UP000006591">
    <property type="component" value="Chromosome 11"/>
</dbReference>
<feature type="transmembrane region" description="Helical" evidence="2">
    <location>
        <begin position="253"/>
        <end position="272"/>
    </location>
</feature>
<feature type="transmembrane region" description="Helical" evidence="2">
    <location>
        <begin position="346"/>
        <end position="367"/>
    </location>
</feature>
<feature type="transmembrane region" description="Helical" evidence="2">
    <location>
        <begin position="484"/>
        <end position="502"/>
    </location>
</feature>
<keyword evidence="4" id="KW-1185">Reference proteome</keyword>